<dbReference type="Pfam" id="PF22669">
    <property type="entry name" value="Exo_endo_phos2"/>
    <property type="match status" value="1"/>
</dbReference>
<proteinExistence type="predicted"/>
<evidence type="ECO:0000256" key="1">
    <source>
        <dbReference type="ARBA" id="ARBA00004141"/>
    </source>
</evidence>
<keyword evidence="2 6" id="KW-0812">Transmembrane</keyword>
<dbReference type="InterPro" id="IPR000300">
    <property type="entry name" value="IPPc"/>
</dbReference>
<feature type="domain" description="C2" evidence="7">
    <location>
        <begin position="1119"/>
        <end position="1267"/>
    </location>
</feature>
<comment type="subcellular location">
    <subcellularLocation>
        <location evidence="1">Membrane</location>
        <topology evidence="1">Multi-pass membrane protein</topology>
    </subcellularLocation>
</comment>
<dbReference type="InterPro" id="IPR017978">
    <property type="entry name" value="GPCR_3_C"/>
</dbReference>
<dbReference type="SUPFAM" id="SSF56219">
    <property type="entry name" value="DNase I-like"/>
    <property type="match status" value="1"/>
</dbReference>
<evidence type="ECO:0000256" key="3">
    <source>
        <dbReference type="ARBA" id="ARBA00022989"/>
    </source>
</evidence>
<dbReference type="GO" id="GO:0004930">
    <property type="term" value="F:G protein-coupled receptor activity"/>
    <property type="evidence" value="ECO:0007669"/>
    <property type="project" value="InterPro"/>
</dbReference>
<dbReference type="PANTHER" id="PTHR11200">
    <property type="entry name" value="INOSITOL 5-PHOSPHATASE"/>
    <property type="match status" value="1"/>
</dbReference>
<dbReference type="SMART" id="SM00239">
    <property type="entry name" value="C2"/>
    <property type="match status" value="1"/>
</dbReference>
<feature type="coiled-coil region" evidence="5">
    <location>
        <begin position="850"/>
        <end position="877"/>
    </location>
</feature>
<dbReference type="PROSITE" id="PS50259">
    <property type="entry name" value="G_PROTEIN_RECEP_F3_4"/>
    <property type="match status" value="1"/>
</dbReference>
<feature type="transmembrane region" description="Helical" evidence="6">
    <location>
        <begin position="473"/>
        <end position="495"/>
    </location>
</feature>
<evidence type="ECO:0000256" key="6">
    <source>
        <dbReference type="SAM" id="Phobius"/>
    </source>
</evidence>
<dbReference type="Pfam" id="PF00168">
    <property type="entry name" value="C2"/>
    <property type="match status" value="1"/>
</dbReference>
<dbReference type="InterPro" id="IPR036691">
    <property type="entry name" value="Endo/exonu/phosph_ase_sf"/>
</dbReference>
<dbReference type="Gene3D" id="3.60.10.10">
    <property type="entry name" value="Endonuclease/exonuclease/phosphatase"/>
    <property type="match status" value="1"/>
</dbReference>
<feature type="transmembrane region" description="Helical" evidence="6">
    <location>
        <begin position="580"/>
        <end position="600"/>
    </location>
</feature>
<keyword evidence="4 6" id="KW-0472">Membrane</keyword>
<evidence type="ECO:0000259" key="8">
    <source>
        <dbReference type="PROSITE" id="PS50259"/>
    </source>
</evidence>
<dbReference type="SUPFAM" id="SSF49562">
    <property type="entry name" value="C2 domain (Calcium/lipid-binding domain, CaLB)"/>
    <property type="match status" value="1"/>
</dbReference>
<gene>
    <name evidence="9" type="ORF">CYCCA115_LOCUS10786</name>
</gene>
<protein>
    <recommendedName>
        <fullName evidence="11">Inositol polyphosphate-related phosphatase domain-containing protein</fullName>
    </recommendedName>
</protein>
<feature type="transmembrane region" description="Helical" evidence="6">
    <location>
        <begin position="699"/>
        <end position="720"/>
    </location>
</feature>
<keyword evidence="3 6" id="KW-1133">Transmembrane helix</keyword>
<evidence type="ECO:0000256" key="5">
    <source>
        <dbReference type="SAM" id="Coils"/>
    </source>
</evidence>
<dbReference type="GO" id="GO:0004439">
    <property type="term" value="F:phosphatidylinositol-4,5-bisphosphate 5-phosphatase activity"/>
    <property type="evidence" value="ECO:0007669"/>
    <property type="project" value="TreeGrafter"/>
</dbReference>
<keyword evidence="10" id="KW-1185">Reference proteome</keyword>
<evidence type="ECO:0000256" key="2">
    <source>
        <dbReference type="ARBA" id="ARBA00022692"/>
    </source>
</evidence>
<dbReference type="Proteomes" id="UP001295423">
    <property type="component" value="Unassembled WGS sequence"/>
</dbReference>
<comment type="caution">
    <text evidence="9">The sequence shown here is derived from an EMBL/GenBank/DDBJ whole genome shotgun (WGS) entry which is preliminary data.</text>
</comment>
<dbReference type="InterPro" id="IPR046985">
    <property type="entry name" value="IP5"/>
</dbReference>
<dbReference type="PANTHER" id="PTHR11200:SF275">
    <property type="entry name" value="LD06095P"/>
    <property type="match status" value="1"/>
</dbReference>
<dbReference type="Pfam" id="PF00003">
    <property type="entry name" value="7tm_3"/>
    <property type="match status" value="1"/>
</dbReference>
<feature type="transmembrane region" description="Helical" evidence="6">
    <location>
        <begin position="507"/>
        <end position="528"/>
    </location>
</feature>
<evidence type="ECO:0000313" key="9">
    <source>
        <dbReference type="EMBL" id="CAJ1946684.1"/>
    </source>
</evidence>
<evidence type="ECO:0000313" key="10">
    <source>
        <dbReference type="Proteomes" id="UP001295423"/>
    </source>
</evidence>
<feature type="domain" description="G-protein coupled receptors family 3 profile" evidence="8">
    <location>
        <begin position="470"/>
        <end position="742"/>
    </location>
</feature>
<evidence type="ECO:0000259" key="7">
    <source>
        <dbReference type="PROSITE" id="PS50004"/>
    </source>
</evidence>
<dbReference type="GO" id="GO:0016020">
    <property type="term" value="C:membrane"/>
    <property type="evidence" value="ECO:0007669"/>
    <property type="project" value="UniProtKB-SubCell"/>
</dbReference>
<dbReference type="SMART" id="SM00128">
    <property type="entry name" value="IPPc"/>
    <property type="match status" value="1"/>
</dbReference>
<reference evidence="9" key="1">
    <citation type="submission" date="2023-08" db="EMBL/GenBank/DDBJ databases">
        <authorList>
            <person name="Audoor S."/>
            <person name="Bilcke G."/>
        </authorList>
    </citation>
    <scope>NUCLEOTIDE SEQUENCE</scope>
</reference>
<dbReference type="Gene3D" id="2.60.40.150">
    <property type="entry name" value="C2 domain"/>
    <property type="match status" value="1"/>
</dbReference>
<evidence type="ECO:0008006" key="11">
    <source>
        <dbReference type="Google" id="ProtNLM"/>
    </source>
</evidence>
<feature type="transmembrane region" description="Helical" evidence="6">
    <location>
        <begin position="540"/>
        <end position="559"/>
    </location>
</feature>
<dbReference type="GO" id="GO:0046856">
    <property type="term" value="P:phosphatidylinositol dephosphorylation"/>
    <property type="evidence" value="ECO:0007669"/>
    <property type="project" value="InterPro"/>
</dbReference>
<evidence type="ECO:0000256" key="4">
    <source>
        <dbReference type="ARBA" id="ARBA00023136"/>
    </source>
</evidence>
<dbReference type="InterPro" id="IPR000008">
    <property type="entry name" value="C2_dom"/>
</dbReference>
<dbReference type="EMBL" id="CAKOGP040001714">
    <property type="protein sequence ID" value="CAJ1946684.1"/>
    <property type="molecule type" value="Genomic_DNA"/>
</dbReference>
<accession>A0AAD2JGB1</accession>
<dbReference type="PROSITE" id="PS50004">
    <property type="entry name" value="C2"/>
    <property type="match status" value="1"/>
</dbReference>
<feature type="transmembrane region" description="Helical" evidence="6">
    <location>
        <begin position="632"/>
        <end position="653"/>
    </location>
</feature>
<name>A0AAD2JGB1_9STRA</name>
<keyword evidence="5" id="KW-0175">Coiled coil</keyword>
<dbReference type="CDD" id="cd00030">
    <property type="entry name" value="C2"/>
    <property type="match status" value="1"/>
</dbReference>
<dbReference type="InterPro" id="IPR035892">
    <property type="entry name" value="C2_domain_sf"/>
</dbReference>
<sequence>MNVTRYFNKKRICNSNDKNVNSSSIMNDEDPLCRESEFPYLEVRIHQGDWESSVMTAWIYQIVLMELVGVPATVGLTGDSTHLANFYSMENEFVYSTTSYSPEGLKMSNRVIAGCNETEEACVHVLPVVWSGQKDVLNELFEQDEISLPSPNGMLGATGLFLPISTARDYPQLTSFLGYQGESNRRLLAQLFKRPTTWKQYCDEISSIKCSSPDGVAFRYPPSDEEGKKYFLQGQFMGHFETTRESDCSRTLDCTGYIVGPPCDFTNHLDSQLFWNNIVGLKRDGPLEENGGYNMTSMAEIWLAAAATQSPVLMWWFSLNEIQQMFDETPWSFQPVLLPKPTADCSERRTTIDQRCDLDVSIRRGDVLGSCDDEVQALKKVFAVSLSRFNADMEEADRSPAHEFLQNINIDSLEMGDILRQWVIKDNDRFGNDAREAVCEWVVENLDTLENYIPAGFPREVIVRVYNSWYTSFAQAISISTAVMSALGIVLVSKYSKTKVMVFAQPTFLFLVLIGFLFVCIAAYLMLLRPTTFLCMAVEWLVVLGYTVTLVPVLVKTAAINRLMNSSKKMQRVRLNSNRLFVRVALTVFVVGICMIIWTINDPPIAEFRQEVSFDDPRLVIRELECESQSMVWVAIQLAWECLLLLMASVLTFQSRKAASVINDSRSLGVMIYSHVVFAAIRGGVVFLDQTNALNGNVIVALFSFNYSFDALIALLVYIYPKIYMARLEPEEYLTGFNRTASTALLGSVHSARMSNSSSQKPLSKRLSLTRLASAAKRPTKQDLKILVCTGNLGNAEPTVESMMSWIPPDGACNQVTPLPGVRSLFAGHFDLIVIGMQESTWKGDHSEAAKEQKVQKEQTQEQKEISEEEILRAMEAHDTAALRQKVRDVLGEAYFQCAEEARGQMRLHVWAAEWVIDDIKDIKITGANTGVGNVLANKGGIVLTLSYMKTKISFITAHLAAHEGEQYYKTRCRNVRSIFKEGKTSTLSSKLDVSLSSDHTFVIGDLNFRTKFTPEGEHEENVERALKLINNKDYATLYSYDELCKGIESGDLLVDFKTLPCNFPPTFKVEREGGFVYKKQRTPSYTDRILYKSMPSIKKNMRPLAYEPCPGFITSDHKPIRGAFSISPNGSFGALVLENELTLTFKSFSCMDLPPADSNGLADPYVMIMWENDLLEELSGNLRSRLRKVLFRSTRWPRTSYQSRNLNPEWKEEEISLRTKRGQIPLGSKLFLVMVDFDALSKDDYMCTVCLDLTELLTLDPNQKEKTVPVYRQLQRHGRHTGRIKVQVHVKRETMARRQQLFASRSGYFETSQMLSQMLTDENVPSNLSSASFASSDGGP</sequence>
<organism evidence="9 10">
    <name type="scientific">Cylindrotheca closterium</name>
    <dbReference type="NCBI Taxonomy" id="2856"/>
    <lineage>
        <taxon>Eukaryota</taxon>
        <taxon>Sar</taxon>
        <taxon>Stramenopiles</taxon>
        <taxon>Ochrophyta</taxon>
        <taxon>Bacillariophyta</taxon>
        <taxon>Bacillariophyceae</taxon>
        <taxon>Bacillariophycidae</taxon>
        <taxon>Bacillariales</taxon>
        <taxon>Bacillariaceae</taxon>
        <taxon>Cylindrotheca</taxon>
    </lineage>
</organism>